<dbReference type="EMBL" id="MU838997">
    <property type="protein sequence ID" value="KAK1772863.1"/>
    <property type="molecule type" value="Genomic_DNA"/>
</dbReference>
<evidence type="ECO:0000256" key="1">
    <source>
        <dbReference type="SAM" id="MobiDB-lite"/>
    </source>
</evidence>
<feature type="compositionally biased region" description="Acidic residues" evidence="1">
    <location>
        <begin position="519"/>
        <end position="534"/>
    </location>
</feature>
<feature type="compositionally biased region" description="Acidic residues" evidence="1">
    <location>
        <begin position="381"/>
        <end position="396"/>
    </location>
</feature>
<sequence length="597" mass="64837">MIIDGFSSNSRRTFGRAGDRFGMGALLAFFSMRVLRGGPKILAYLAAFLVLLLVVIKILPQHLTEASFGPANNQIWNWPGGENDAGGSGAAGGVGPGTLRVVVFGENDIATPARIQGLEDTKPRSWTQFLCEELKCSSYLSFVPTFEGPGRSMTSNGLYAAAVDEALNETSPSAGQDYSFLPEKFPVTWDLPDISDQVSAFLSMEKPEQAPGETLWVFSFGTWDIWSLASMPRVTSTHAIDVMVEHIFREMERLYLHSLDEDSIAWSDSRLPMPSEGAESGSTRHSTLPAGFNVTAVTDGIETGNKERGSKETGRTKHFRVLVPKLFDPTLTPGWHSARPEVPSVHSKAEQLRNAVLLTDLWNAYLHSRLREWVDTPGPEVEAEDDAEDEDPEAEEPLQLPQRDAISYDLPAYLMEMIIEGQLRSAGVNDSKGMGSSMPTNQTFREVRLPCVSDLSAPDDAEDTVYTGGEITDAEEATYSGGEITDAEEPPEATPTTTVTSSKAPQSPPSTRHRRVETTQDDDDGGGGDDDSTADAEPTATLQVCSSPHDHLFFTAFALSQRAIADVAGEAAGMVRRNETERARRAAAARAEAEARS</sequence>
<dbReference type="AlphaFoldDB" id="A0AAJ0CCC5"/>
<accession>A0AAJ0CCC5</accession>
<evidence type="ECO:0000256" key="2">
    <source>
        <dbReference type="SAM" id="Phobius"/>
    </source>
</evidence>
<feature type="transmembrane region" description="Helical" evidence="2">
    <location>
        <begin position="41"/>
        <end position="59"/>
    </location>
</feature>
<organism evidence="3 4">
    <name type="scientific">Phialemonium atrogriseum</name>
    <dbReference type="NCBI Taxonomy" id="1093897"/>
    <lineage>
        <taxon>Eukaryota</taxon>
        <taxon>Fungi</taxon>
        <taxon>Dikarya</taxon>
        <taxon>Ascomycota</taxon>
        <taxon>Pezizomycotina</taxon>
        <taxon>Sordariomycetes</taxon>
        <taxon>Sordariomycetidae</taxon>
        <taxon>Cephalothecales</taxon>
        <taxon>Cephalothecaceae</taxon>
        <taxon>Phialemonium</taxon>
    </lineage>
</organism>
<keyword evidence="4" id="KW-1185">Reference proteome</keyword>
<keyword evidence="2" id="KW-0472">Membrane</keyword>
<dbReference type="InterPro" id="IPR036514">
    <property type="entry name" value="SGNH_hydro_sf"/>
</dbReference>
<dbReference type="RefSeq" id="XP_060289076.1">
    <property type="nucleotide sequence ID" value="XM_060429497.1"/>
</dbReference>
<evidence type="ECO:0000313" key="4">
    <source>
        <dbReference type="Proteomes" id="UP001244011"/>
    </source>
</evidence>
<feature type="region of interest" description="Disordered" evidence="1">
    <location>
        <begin position="376"/>
        <end position="404"/>
    </location>
</feature>
<dbReference type="Proteomes" id="UP001244011">
    <property type="component" value="Unassembled WGS sequence"/>
</dbReference>
<dbReference type="GeneID" id="85312684"/>
<keyword evidence="2" id="KW-0812">Transmembrane</keyword>
<proteinExistence type="predicted"/>
<dbReference type="Gene3D" id="3.40.50.1110">
    <property type="entry name" value="SGNH hydrolase"/>
    <property type="match status" value="1"/>
</dbReference>
<keyword evidence="2" id="KW-1133">Transmembrane helix</keyword>
<gene>
    <name evidence="3" type="ORF">QBC33DRAFT_554303</name>
</gene>
<protein>
    <submittedName>
        <fullName evidence="3">Uncharacterized protein</fullName>
    </submittedName>
</protein>
<comment type="caution">
    <text evidence="3">The sequence shown here is derived from an EMBL/GenBank/DDBJ whole genome shotgun (WGS) entry which is preliminary data.</text>
</comment>
<feature type="region of interest" description="Disordered" evidence="1">
    <location>
        <begin position="452"/>
        <end position="539"/>
    </location>
</feature>
<evidence type="ECO:0000313" key="3">
    <source>
        <dbReference type="EMBL" id="KAK1772863.1"/>
    </source>
</evidence>
<name>A0AAJ0CCC5_9PEZI</name>
<reference evidence="3" key="1">
    <citation type="submission" date="2023-06" db="EMBL/GenBank/DDBJ databases">
        <title>Genome-scale phylogeny and comparative genomics of the fungal order Sordariales.</title>
        <authorList>
            <consortium name="Lawrence Berkeley National Laboratory"/>
            <person name="Hensen N."/>
            <person name="Bonometti L."/>
            <person name="Westerberg I."/>
            <person name="Brannstrom I.O."/>
            <person name="Guillou S."/>
            <person name="Cros-Aarteil S."/>
            <person name="Calhoun S."/>
            <person name="Haridas S."/>
            <person name="Kuo A."/>
            <person name="Mondo S."/>
            <person name="Pangilinan J."/>
            <person name="Riley R."/>
            <person name="Labutti K."/>
            <person name="Andreopoulos B."/>
            <person name="Lipzen A."/>
            <person name="Chen C."/>
            <person name="Yanf M."/>
            <person name="Daum C."/>
            <person name="Ng V."/>
            <person name="Clum A."/>
            <person name="Steindorff A."/>
            <person name="Ohm R."/>
            <person name="Martin F."/>
            <person name="Silar P."/>
            <person name="Natvig D."/>
            <person name="Lalanne C."/>
            <person name="Gautier V."/>
            <person name="Ament-Velasquez S.L."/>
            <person name="Kruys A."/>
            <person name="Hutchinson M.I."/>
            <person name="Powell A.J."/>
            <person name="Barry K."/>
            <person name="Miller A.N."/>
            <person name="Grigoriev I.V."/>
            <person name="Debuchy R."/>
            <person name="Gladieux P."/>
            <person name="Thoren M.H."/>
            <person name="Johannesson H."/>
        </authorList>
    </citation>
    <scope>NUCLEOTIDE SEQUENCE</scope>
    <source>
        <strain evidence="3">8032-3</strain>
    </source>
</reference>